<feature type="region of interest" description="Disordered" evidence="1">
    <location>
        <begin position="1"/>
        <end position="57"/>
    </location>
</feature>
<feature type="compositionally biased region" description="Low complexity" evidence="1">
    <location>
        <begin position="9"/>
        <end position="23"/>
    </location>
</feature>
<keyword evidence="3" id="KW-1185">Reference proteome</keyword>
<reference evidence="2" key="1">
    <citation type="journal article" date="2023" name="Mol. Phylogenet. Evol.">
        <title>Genome-scale phylogeny and comparative genomics of the fungal order Sordariales.</title>
        <authorList>
            <person name="Hensen N."/>
            <person name="Bonometti L."/>
            <person name="Westerberg I."/>
            <person name="Brannstrom I.O."/>
            <person name="Guillou S."/>
            <person name="Cros-Aarteil S."/>
            <person name="Calhoun S."/>
            <person name="Haridas S."/>
            <person name="Kuo A."/>
            <person name="Mondo S."/>
            <person name="Pangilinan J."/>
            <person name="Riley R."/>
            <person name="LaButti K."/>
            <person name="Andreopoulos B."/>
            <person name="Lipzen A."/>
            <person name="Chen C."/>
            <person name="Yan M."/>
            <person name="Daum C."/>
            <person name="Ng V."/>
            <person name="Clum A."/>
            <person name="Steindorff A."/>
            <person name="Ohm R.A."/>
            <person name="Martin F."/>
            <person name="Silar P."/>
            <person name="Natvig D.O."/>
            <person name="Lalanne C."/>
            <person name="Gautier V."/>
            <person name="Ament-Velasquez S.L."/>
            <person name="Kruys A."/>
            <person name="Hutchinson M.I."/>
            <person name="Powell A.J."/>
            <person name="Barry K."/>
            <person name="Miller A.N."/>
            <person name="Grigoriev I.V."/>
            <person name="Debuchy R."/>
            <person name="Gladieux P."/>
            <person name="Hiltunen Thoren M."/>
            <person name="Johannesson H."/>
        </authorList>
    </citation>
    <scope>NUCLEOTIDE SEQUENCE</scope>
    <source>
        <strain evidence="2">CBS 757.83</strain>
    </source>
</reference>
<dbReference type="AlphaFoldDB" id="A0AAN6PTN0"/>
<accession>A0AAN6PTN0</accession>
<protein>
    <submittedName>
        <fullName evidence="2">Uncharacterized protein</fullName>
    </submittedName>
</protein>
<proteinExistence type="predicted"/>
<organism evidence="2 3">
    <name type="scientific">Parathielavia hyrcaniae</name>
    <dbReference type="NCBI Taxonomy" id="113614"/>
    <lineage>
        <taxon>Eukaryota</taxon>
        <taxon>Fungi</taxon>
        <taxon>Dikarya</taxon>
        <taxon>Ascomycota</taxon>
        <taxon>Pezizomycotina</taxon>
        <taxon>Sordariomycetes</taxon>
        <taxon>Sordariomycetidae</taxon>
        <taxon>Sordariales</taxon>
        <taxon>Chaetomiaceae</taxon>
        <taxon>Parathielavia</taxon>
    </lineage>
</organism>
<evidence type="ECO:0000313" key="3">
    <source>
        <dbReference type="Proteomes" id="UP001305647"/>
    </source>
</evidence>
<dbReference type="Proteomes" id="UP001305647">
    <property type="component" value="Unassembled WGS sequence"/>
</dbReference>
<evidence type="ECO:0000313" key="2">
    <source>
        <dbReference type="EMBL" id="KAK4095870.1"/>
    </source>
</evidence>
<name>A0AAN6PTN0_9PEZI</name>
<sequence length="173" mass="19434">MARRRLGKPTQARAANPAQARATLPSITVLPEASEPEEPGPSDAVAAPTRQRGPTALSRNINNDAELEDNLHRIHTTIHTERPMTTKRAYVPKQAEFRDFCRARGFQDGDTVTESKLLLFLEKEVVHRPLRGPSRKLVPGTPVSEARLHWRSVRAYVTAITDLWQQQRTLGMN</sequence>
<comment type="caution">
    <text evidence="2">The sequence shown here is derived from an EMBL/GenBank/DDBJ whole genome shotgun (WGS) entry which is preliminary data.</text>
</comment>
<reference evidence="2" key="2">
    <citation type="submission" date="2023-05" db="EMBL/GenBank/DDBJ databases">
        <authorList>
            <consortium name="Lawrence Berkeley National Laboratory"/>
            <person name="Steindorff A."/>
            <person name="Hensen N."/>
            <person name="Bonometti L."/>
            <person name="Westerberg I."/>
            <person name="Brannstrom I.O."/>
            <person name="Guillou S."/>
            <person name="Cros-Aarteil S."/>
            <person name="Calhoun S."/>
            <person name="Haridas S."/>
            <person name="Kuo A."/>
            <person name="Mondo S."/>
            <person name="Pangilinan J."/>
            <person name="Riley R."/>
            <person name="Labutti K."/>
            <person name="Andreopoulos B."/>
            <person name="Lipzen A."/>
            <person name="Chen C."/>
            <person name="Yanf M."/>
            <person name="Daum C."/>
            <person name="Ng V."/>
            <person name="Clum A."/>
            <person name="Ohm R."/>
            <person name="Martin F."/>
            <person name="Silar P."/>
            <person name="Natvig D."/>
            <person name="Lalanne C."/>
            <person name="Gautier V."/>
            <person name="Ament-Velasquez S.L."/>
            <person name="Kruys A."/>
            <person name="Hutchinson M.I."/>
            <person name="Powell A.J."/>
            <person name="Barry K."/>
            <person name="Miller A.N."/>
            <person name="Grigoriev I.V."/>
            <person name="Debuchy R."/>
            <person name="Gladieux P."/>
            <person name="Thoren M.H."/>
            <person name="Johannesson H."/>
        </authorList>
    </citation>
    <scope>NUCLEOTIDE SEQUENCE</scope>
    <source>
        <strain evidence="2">CBS 757.83</strain>
    </source>
</reference>
<dbReference type="EMBL" id="MU863768">
    <property type="protein sequence ID" value="KAK4095870.1"/>
    <property type="molecule type" value="Genomic_DNA"/>
</dbReference>
<gene>
    <name evidence="2" type="ORF">N658DRAFT_437330</name>
</gene>
<evidence type="ECO:0000256" key="1">
    <source>
        <dbReference type="SAM" id="MobiDB-lite"/>
    </source>
</evidence>
<feature type="non-terminal residue" evidence="2">
    <location>
        <position position="173"/>
    </location>
</feature>